<protein>
    <submittedName>
        <fullName evidence="2 4">Uncharacterized protein</fullName>
    </submittedName>
</protein>
<reference evidence="4" key="1">
    <citation type="submission" date="2016-06" db="UniProtKB">
        <authorList>
            <consortium name="WormBaseParasite"/>
        </authorList>
    </citation>
    <scope>IDENTIFICATION</scope>
</reference>
<dbReference type="WBParaSite" id="TCNE_0001705701-mRNA-1">
    <property type="protein sequence ID" value="TCNE_0001705701-mRNA-1"/>
    <property type="gene ID" value="TCNE_0001705701"/>
</dbReference>
<feature type="compositionally biased region" description="Basic and acidic residues" evidence="1">
    <location>
        <begin position="19"/>
        <end position="29"/>
    </location>
</feature>
<gene>
    <name evidence="2" type="ORF">TCNE_LOCUS17056</name>
</gene>
<evidence type="ECO:0000313" key="2">
    <source>
        <dbReference type="EMBL" id="VDM48377.1"/>
    </source>
</evidence>
<keyword evidence="3" id="KW-1185">Reference proteome</keyword>
<evidence type="ECO:0000256" key="1">
    <source>
        <dbReference type="SAM" id="MobiDB-lite"/>
    </source>
</evidence>
<evidence type="ECO:0000313" key="4">
    <source>
        <dbReference type="WBParaSite" id="TCNE_0001705701-mRNA-1"/>
    </source>
</evidence>
<sequence>MFEGRNGDTQPFGHTIEINSRHLDRPPKSTRECFQSAKDATSSEWRNQTSWHLQLEQIRHGTEFVDIDDVECVRENRNESSN</sequence>
<evidence type="ECO:0000313" key="3">
    <source>
        <dbReference type="Proteomes" id="UP000050794"/>
    </source>
</evidence>
<accession>A0A183V8I6</accession>
<organism evidence="3 4">
    <name type="scientific">Toxocara canis</name>
    <name type="common">Canine roundworm</name>
    <dbReference type="NCBI Taxonomy" id="6265"/>
    <lineage>
        <taxon>Eukaryota</taxon>
        <taxon>Metazoa</taxon>
        <taxon>Ecdysozoa</taxon>
        <taxon>Nematoda</taxon>
        <taxon>Chromadorea</taxon>
        <taxon>Rhabditida</taxon>
        <taxon>Spirurina</taxon>
        <taxon>Ascaridomorpha</taxon>
        <taxon>Ascaridoidea</taxon>
        <taxon>Toxocaridae</taxon>
        <taxon>Toxocara</taxon>
    </lineage>
</organism>
<name>A0A183V8I6_TOXCA</name>
<dbReference type="Proteomes" id="UP000050794">
    <property type="component" value="Unassembled WGS sequence"/>
</dbReference>
<feature type="region of interest" description="Disordered" evidence="1">
    <location>
        <begin position="1"/>
        <end position="29"/>
    </location>
</feature>
<reference evidence="2 3" key="2">
    <citation type="submission" date="2018-11" db="EMBL/GenBank/DDBJ databases">
        <authorList>
            <consortium name="Pathogen Informatics"/>
        </authorList>
    </citation>
    <scope>NUCLEOTIDE SEQUENCE [LARGE SCALE GENOMIC DNA]</scope>
</reference>
<dbReference type="EMBL" id="UYWY01024116">
    <property type="protein sequence ID" value="VDM48377.1"/>
    <property type="molecule type" value="Genomic_DNA"/>
</dbReference>
<dbReference type="AlphaFoldDB" id="A0A183V8I6"/>
<proteinExistence type="predicted"/>